<name>A0A9Q1R587_9SOLA</name>
<organism evidence="2 3">
    <name type="scientific">Anisodus acutangulus</name>
    <dbReference type="NCBI Taxonomy" id="402998"/>
    <lineage>
        <taxon>Eukaryota</taxon>
        <taxon>Viridiplantae</taxon>
        <taxon>Streptophyta</taxon>
        <taxon>Embryophyta</taxon>
        <taxon>Tracheophyta</taxon>
        <taxon>Spermatophyta</taxon>
        <taxon>Magnoliopsida</taxon>
        <taxon>eudicotyledons</taxon>
        <taxon>Gunneridae</taxon>
        <taxon>Pentapetalae</taxon>
        <taxon>asterids</taxon>
        <taxon>lamiids</taxon>
        <taxon>Solanales</taxon>
        <taxon>Solanaceae</taxon>
        <taxon>Solanoideae</taxon>
        <taxon>Hyoscyameae</taxon>
        <taxon>Anisodus</taxon>
    </lineage>
</organism>
<feature type="region of interest" description="Disordered" evidence="1">
    <location>
        <begin position="1"/>
        <end position="42"/>
    </location>
</feature>
<evidence type="ECO:0000313" key="3">
    <source>
        <dbReference type="Proteomes" id="UP001152561"/>
    </source>
</evidence>
<protein>
    <submittedName>
        <fullName evidence="2">Uncharacterized protein</fullName>
    </submittedName>
</protein>
<evidence type="ECO:0000313" key="2">
    <source>
        <dbReference type="EMBL" id="KAJ8538826.1"/>
    </source>
</evidence>
<sequence length="186" mass="20995">MSQRPKKTNTSKAQASFTSRPKSKRPAPTLEPRPTDVYSESEDTMFPEGKFGISAMAPHVKDWYPTFKPAVDPHPEIGIDTVALSNKFLNILNCISTMGMSHLTTTIGSANINMMNEFYTNLELGFDLEKEYVVQVKGSELKFSYEIINALMDFYEKSPARLDDWSLRADYAHIHHKLCVPKSIAT</sequence>
<gene>
    <name evidence="2" type="ORF">K7X08_032295</name>
</gene>
<feature type="compositionally biased region" description="Polar residues" evidence="1">
    <location>
        <begin position="10"/>
        <end position="20"/>
    </location>
</feature>
<dbReference type="EMBL" id="JAJAGQ010000017">
    <property type="protein sequence ID" value="KAJ8538826.1"/>
    <property type="molecule type" value="Genomic_DNA"/>
</dbReference>
<reference evidence="3" key="1">
    <citation type="journal article" date="2023" name="Proc. Natl. Acad. Sci. U.S.A.">
        <title>Genomic and structural basis for evolution of tropane alkaloid biosynthesis.</title>
        <authorList>
            <person name="Wanga Y.-J."/>
            <person name="Taina T."/>
            <person name="Yua J.-Y."/>
            <person name="Lia J."/>
            <person name="Xua B."/>
            <person name="Chenc J."/>
            <person name="D'Auriad J.C."/>
            <person name="Huanga J.-P."/>
            <person name="Huanga S.-X."/>
        </authorList>
    </citation>
    <scope>NUCLEOTIDE SEQUENCE [LARGE SCALE GENOMIC DNA]</scope>
    <source>
        <strain evidence="3">cv. KIB-2019</strain>
    </source>
</reference>
<proteinExistence type="predicted"/>
<accession>A0A9Q1R587</accession>
<evidence type="ECO:0000256" key="1">
    <source>
        <dbReference type="SAM" id="MobiDB-lite"/>
    </source>
</evidence>
<dbReference type="AlphaFoldDB" id="A0A9Q1R587"/>
<dbReference type="OrthoDB" id="1436833at2759"/>
<comment type="caution">
    <text evidence="2">The sequence shown here is derived from an EMBL/GenBank/DDBJ whole genome shotgun (WGS) entry which is preliminary data.</text>
</comment>
<dbReference type="Proteomes" id="UP001152561">
    <property type="component" value="Unassembled WGS sequence"/>
</dbReference>
<keyword evidence="3" id="KW-1185">Reference proteome</keyword>